<dbReference type="SUPFAM" id="SSF52374">
    <property type="entry name" value="Nucleotidylyl transferase"/>
    <property type="match status" value="1"/>
</dbReference>
<dbReference type="GO" id="GO:0006429">
    <property type="term" value="P:leucyl-tRNA aminoacylation"/>
    <property type="evidence" value="ECO:0007669"/>
    <property type="project" value="InterPro"/>
</dbReference>
<dbReference type="InterPro" id="IPR014729">
    <property type="entry name" value="Rossmann-like_a/b/a_fold"/>
</dbReference>
<evidence type="ECO:0000256" key="6">
    <source>
        <dbReference type="ARBA" id="ARBA00023146"/>
    </source>
</evidence>
<evidence type="ECO:0000256" key="4">
    <source>
        <dbReference type="ARBA" id="ARBA00022840"/>
    </source>
</evidence>
<dbReference type="GO" id="GO:0004823">
    <property type="term" value="F:leucine-tRNA ligase activity"/>
    <property type="evidence" value="ECO:0007669"/>
    <property type="project" value="InterPro"/>
</dbReference>
<dbReference type="PANTHER" id="PTHR45794">
    <property type="entry name" value="LEUCYL-TRNA SYNTHETASE"/>
    <property type="match status" value="1"/>
</dbReference>
<dbReference type="EMBL" id="PGOL01000683">
    <property type="protein sequence ID" value="PKI66236.1"/>
    <property type="molecule type" value="Genomic_DNA"/>
</dbReference>
<evidence type="ECO:0000256" key="3">
    <source>
        <dbReference type="ARBA" id="ARBA00022741"/>
    </source>
</evidence>
<name>A0A2I0KEK7_PUNGR</name>
<evidence type="ECO:0000256" key="1">
    <source>
        <dbReference type="ARBA" id="ARBA00005594"/>
    </source>
</evidence>
<keyword evidence="2" id="KW-0436">Ligase</keyword>
<comment type="caution">
    <text evidence="7">The sequence shown here is derived from an EMBL/GenBank/DDBJ whole genome shotgun (WGS) entry which is preliminary data.</text>
</comment>
<gene>
    <name evidence="7" type="ORF">CRG98_013404</name>
</gene>
<sequence>MKIFNQREKENLAEAKQRTYLKGFSEGTMLVGDYTGMKVQESKPLIRNMLIETDQAIMYSEPEKRVMSRSVHTQNPPIFLHQSSQMKQEFEYWYPFELRVSGKDLIQNHLTFCIYNHTAIMSKPHWPRGFRLLRDFQLMPLEFLSPMLVMARMMPILYLVCESTDIQHCNEPLGWSSLIIDARLDNWTRLTLQSECPRSNIRIICSVKLSRLAFMIFKLQGTGTDSPVVVYGRADTAHCIFLPSLCRFKFKKDETIALRVQALDLKLPFREVEVLRENLDLIKRQIGLEEVEVLSAADPDALAGAGTLVSLLNQTPPSPGKPIAIFLLS</sequence>
<evidence type="ECO:0000256" key="2">
    <source>
        <dbReference type="ARBA" id="ARBA00022598"/>
    </source>
</evidence>
<dbReference type="Gene3D" id="3.40.50.620">
    <property type="entry name" value="HUPs"/>
    <property type="match status" value="1"/>
</dbReference>
<dbReference type="InterPro" id="IPR004493">
    <property type="entry name" value="Leu-tRNA-synth_Ia_arc/euk"/>
</dbReference>
<evidence type="ECO:0000313" key="7">
    <source>
        <dbReference type="EMBL" id="PKI66236.1"/>
    </source>
</evidence>
<accession>A0A2I0KEK7</accession>
<protein>
    <submittedName>
        <fullName evidence="7">Uncharacterized protein</fullName>
    </submittedName>
</protein>
<proteinExistence type="inferred from homology"/>
<organism evidence="7 8">
    <name type="scientific">Punica granatum</name>
    <name type="common">Pomegranate</name>
    <dbReference type="NCBI Taxonomy" id="22663"/>
    <lineage>
        <taxon>Eukaryota</taxon>
        <taxon>Viridiplantae</taxon>
        <taxon>Streptophyta</taxon>
        <taxon>Embryophyta</taxon>
        <taxon>Tracheophyta</taxon>
        <taxon>Spermatophyta</taxon>
        <taxon>Magnoliopsida</taxon>
        <taxon>eudicotyledons</taxon>
        <taxon>Gunneridae</taxon>
        <taxon>Pentapetalae</taxon>
        <taxon>rosids</taxon>
        <taxon>malvids</taxon>
        <taxon>Myrtales</taxon>
        <taxon>Lythraceae</taxon>
        <taxon>Punica</taxon>
    </lineage>
</organism>
<keyword evidence="6" id="KW-0030">Aminoacyl-tRNA synthetase</keyword>
<dbReference type="InterPro" id="IPR009008">
    <property type="entry name" value="Val/Leu/Ile-tRNA-synth_edit"/>
</dbReference>
<keyword evidence="8" id="KW-1185">Reference proteome</keyword>
<reference evidence="7 8" key="1">
    <citation type="submission" date="2017-11" db="EMBL/GenBank/DDBJ databases">
        <title>De-novo sequencing of pomegranate (Punica granatum L.) genome.</title>
        <authorList>
            <person name="Akparov Z."/>
            <person name="Amiraslanov A."/>
            <person name="Hajiyeva S."/>
            <person name="Abbasov M."/>
            <person name="Kaur K."/>
            <person name="Hamwieh A."/>
            <person name="Solovyev V."/>
            <person name="Salamov A."/>
            <person name="Braich B."/>
            <person name="Kosarev P."/>
            <person name="Mahmoud A."/>
            <person name="Hajiyev E."/>
            <person name="Babayeva S."/>
            <person name="Izzatullayeva V."/>
            <person name="Mammadov A."/>
            <person name="Mammadov A."/>
            <person name="Sharifova S."/>
            <person name="Ojaghi J."/>
            <person name="Eynullazada K."/>
            <person name="Bayramov B."/>
            <person name="Abdulazimova A."/>
            <person name="Shahmuradov I."/>
        </authorList>
    </citation>
    <scope>NUCLEOTIDE SEQUENCE [LARGE SCALE GENOMIC DNA]</scope>
    <source>
        <strain evidence="8">cv. AG2017</strain>
        <tissue evidence="7">Leaf</tissue>
    </source>
</reference>
<dbReference type="Gene3D" id="3.90.740.10">
    <property type="entry name" value="Valyl/Leucyl/Isoleucyl-tRNA synthetase, editing domain"/>
    <property type="match status" value="1"/>
</dbReference>
<dbReference type="PANTHER" id="PTHR45794:SF1">
    <property type="entry name" value="LEUCINE--TRNA LIGASE, CYTOPLASMIC"/>
    <property type="match status" value="1"/>
</dbReference>
<dbReference type="GO" id="GO:0002161">
    <property type="term" value="F:aminoacyl-tRNA deacylase activity"/>
    <property type="evidence" value="ECO:0007669"/>
    <property type="project" value="InterPro"/>
</dbReference>
<keyword evidence="4" id="KW-0067">ATP-binding</keyword>
<keyword evidence="3" id="KW-0547">Nucleotide-binding</keyword>
<dbReference type="AlphaFoldDB" id="A0A2I0KEK7"/>
<dbReference type="GO" id="GO:0005524">
    <property type="term" value="F:ATP binding"/>
    <property type="evidence" value="ECO:0007669"/>
    <property type="project" value="UniProtKB-KW"/>
</dbReference>
<comment type="similarity">
    <text evidence="1">Belongs to the class-I aminoacyl-tRNA synthetase family.</text>
</comment>
<evidence type="ECO:0000313" key="8">
    <source>
        <dbReference type="Proteomes" id="UP000233551"/>
    </source>
</evidence>
<keyword evidence="5" id="KW-0648">Protein biosynthesis</keyword>
<dbReference type="Proteomes" id="UP000233551">
    <property type="component" value="Unassembled WGS sequence"/>
</dbReference>
<dbReference type="STRING" id="22663.A0A2I0KEK7"/>
<evidence type="ECO:0000256" key="5">
    <source>
        <dbReference type="ARBA" id="ARBA00022917"/>
    </source>
</evidence>